<keyword evidence="4" id="KW-1185">Reference proteome</keyword>
<dbReference type="Proteomes" id="UP000288716">
    <property type="component" value="Unassembled WGS sequence"/>
</dbReference>
<comment type="caution">
    <text evidence="3">The sequence shown here is derived from an EMBL/GenBank/DDBJ whole genome shotgun (WGS) entry which is preliminary data.</text>
</comment>
<dbReference type="STRING" id="299467.A0A443SQD3"/>
<dbReference type="Pfam" id="PF00076">
    <property type="entry name" value="RRM_1"/>
    <property type="match status" value="1"/>
</dbReference>
<dbReference type="Gene3D" id="1.25.40.10">
    <property type="entry name" value="Tetratricopeptide repeat domain"/>
    <property type="match status" value="1"/>
</dbReference>
<dbReference type="InterPro" id="IPR012677">
    <property type="entry name" value="Nucleotide-bd_a/b_plait_sf"/>
</dbReference>
<dbReference type="AlphaFoldDB" id="A0A443SQD3"/>
<evidence type="ECO:0000313" key="3">
    <source>
        <dbReference type="EMBL" id="RWS29738.1"/>
    </source>
</evidence>
<dbReference type="InterPro" id="IPR000504">
    <property type="entry name" value="RRM_dom"/>
</dbReference>
<gene>
    <name evidence="3" type="ORF">B4U80_12700</name>
</gene>
<evidence type="ECO:0000259" key="2">
    <source>
        <dbReference type="Pfam" id="PF00076"/>
    </source>
</evidence>
<dbReference type="InterPro" id="IPR035979">
    <property type="entry name" value="RBD_domain_sf"/>
</dbReference>
<dbReference type="SUPFAM" id="SSF48452">
    <property type="entry name" value="TPR-like"/>
    <property type="match status" value="1"/>
</dbReference>
<evidence type="ECO:0000256" key="1">
    <source>
        <dbReference type="ARBA" id="ARBA00022884"/>
    </source>
</evidence>
<protein>
    <submittedName>
        <fullName evidence="3">Tetratricopeptide repeat protein 31-like protein</fullName>
    </submittedName>
</protein>
<sequence length="394" mass="45639">MCDNIIHSGSTRRIDNMESFVYPSNVEESKKVAIRAAECIKRNEVFKAVELYTQAIALNPYDFVFHEKKASCFEILGWMDDALHEIDVALYMEPTLDRLLFRKAKVLRRMSKFEESEKVLNSIDENCFDFDALVLKEERQCLIRDAIIHYGFPKELAIVAAQEYNNISNAFAHVMSEELKRLLPKQRSYADVTKENPKDEHHDVETVRRDSISSIEPIYRSDSPICQSAVSHCPIKKKEYEENKCTNLMGYKGLWVGNVSLQCNKEKLAGLVKKYGNPSIHWLQKTTKSCCIFVKFDNEESPTRLIQDLHGKLLPDIAQDPTRPLKFHFDCNQQQLVEKFPKNRLPRTYANGECYFWRTTGCSSKCGKRHVPINAGIDLQQWMNKGKPMQNRQN</sequence>
<dbReference type="InterPro" id="IPR011990">
    <property type="entry name" value="TPR-like_helical_dom_sf"/>
</dbReference>
<dbReference type="Gene3D" id="3.30.70.330">
    <property type="match status" value="1"/>
</dbReference>
<dbReference type="CDD" id="cd00590">
    <property type="entry name" value="RRM_SF"/>
    <property type="match status" value="1"/>
</dbReference>
<keyword evidence="1" id="KW-0694">RNA-binding</keyword>
<dbReference type="VEuPathDB" id="VectorBase:LDEU002303"/>
<dbReference type="PANTHER" id="PTHR47678">
    <property type="entry name" value="TETRATRICOPEPTIDE REPEAT PROTEIN 31"/>
    <property type="match status" value="1"/>
</dbReference>
<dbReference type="PANTHER" id="PTHR47678:SF4">
    <property type="entry name" value="SHOCK PROTEIN 70 (HSP70)-INTERACTING PROTEIN, PUTATIVE-RELATED"/>
    <property type="match status" value="1"/>
</dbReference>
<reference evidence="3 4" key="1">
    <citation type="journal article" date="2018" name="Gigascience">
        <title>Genomes of trombidid mites reveal novel predicted allergens and laterally-transferred genes associated with secondary metabolism.</title>
        <authorList>
            <person name="Dong X."/>
            <person name="Chaisiri K."/>
            <person name="Xia D."/>
            <person name="Armstrong S.D."/>
            <person name="Fang Y."/>
            <person name="Donnelly M.J."/>
            <person name="Kadowaki T."/>
            <person name="McGarry J.W."/>
            <person name="Darby A.C."/>
            <person name="Makepeace B.L."/>
        </authorList>
    </citation>
    <scope>NUCLEOTIDE SEQUENCE [LARGE SCALE GENOMIC DNA]</scope>
    <source>
        <strain evidence="3">UoL-UT</strain>
    </source>
</reference>
<dbReference type="EMBL" id="NCKV01000788">
    <property type="protein sequence ID" value="RWS29738.1"/>
    <property type="molecule type" value="Genomic_DNA"/>
</dbReference>
<dbReference type="GO" id="GO:0003723">
    <property type="term" value="F:RNA binding"/>
    <property type="evidence" value="ECO:0007669"/>
    <property type="project" value="UniProtKB-KW"/>
</dbReference>
<dbReference type="SUPFAM" id="SSF54928">
    <property type="entry name" value="RNA-binding domain, RBD"/>
    <property type="match status" value="1"/>
</dbReference>
<accession>A0A443SQD3</accession>
<evidence type="ECO:0000313" key="4">
    <source>
        <dbReference type="Proteomes" id="UP000288716"/>
    </source>
</evidence>
<proteinExistence type="predicted"/>
<organism evidence="3 4">
    <name type="scientific">Leptotrombidium deliense</name>
    <dbReference type="NCBI Taxonomy" id="299467"/>
    <lineage>
        <taxon>Eukaryota</taxon>
        <taxon>Metazoa</taxon>
        <taxon>Ecdysozoa</taxon>
        <taxon>Arthropoda</taxon>
        <taxon>Chelicerata</taxon>
        <taxon>Arachnida</taxon>
        <taxon>Acari</taxon>
        <taxon>Acariformes</taxon>
        <taxon>Trombidiformes</taxon>
        <taxon>Prostigmata</taxon>
        <taxon>Anystina</taxon>
        <taxon>Parasitengona</taxon>
        <taxon>Trombiculoidea</taxon>
        <taxon>Trombiculidae</taxon>
        <taxon>Leptotrombidium</taxon>
    </lineage>
</organism>
<name>A0A443SQD3_9ACAR</name>
<dbReference type="OrthoDB" id="2017782at2759"/>
<feature type="domain" description="RRM" evidence="2">
    <location>
        <begin position="254"/>
        <end position="314"/>
    </location>
</feature>